<evidence type="ECO:0000256" key="1">
    <source>
        <dbReference type="ARBA" id="ARBA00022581"/>
    </source>
</evidence>
<feature type="compositionally biased region" description="Low complexity" evidence="2">
    <location>
        <begin position="2863"/>
        <end position="2880"/>
    </location>
</feature>
<feature type="region of interest" description="Disordered" evidence="2">
    <location>
        <begin position="654"/>
        <end position="690"/>
    </location>
</feature>
<comment type="caution">
    <text evidence="3">The sequence shown here is derived from an EMBL/GenBank/DDBJ whole genome shotgun (WGS) entry which is preliminary data.</text>
</comment>
<feature type="compositionally biased region" description="Polar residues" evidence="2">
    <location>
        <begin position="362"/>
        <end position="371"/>
    </location>
</feature>
<feature type="region of interest" description="Disordered" evidence="2">
    <location>
        <begin position="1205"/>
        <end position="1308"/>
    </location>
</feature>
<feature type="region of interest" description="Disordered" evidence="2">
    <location>
        <begin position="1544"/>
        <end position="1718"/>
    </location>
</feature>
<feature type="compositionally biased region" description="Low complexity" evidence="2">
    <location>
        <begin position="1405"/>
        <end position="1424"/>
    </location>
</feature>
<feature type="region of interest" description="Disordered" evidence="2">
    <location>
        <begin position="1772"/>
        <end position="1795"/>
    </location>
</feature>
<feature type="compositionally biased region" description="Basic and acidic residues" evidence="2">
    <location>
        <begin position="3005"/>
        <end position="3016"/>
    </location>
</feature>
<feature type="region of interest" description="Disordered" evidence="2">
    <location>
        <begin position="2312"/>
        <end position="2389"/>
    </location>
</feature>
<reference evidence="3 4" key="1">
    <citation type="journal article" date="2015" name="Genome Biol. Evol.">
        <title>Comparative Genomics of a Bacterivorous Green Alga Reveals Evolutionary Causalities and Consequences of Phago-Mixotrophic Mode of Nutrition.</title>
        <authorList>
            <person name="Burns J.A."/>
            <person name="Paasch A."/>
            <person name="Narechania A."/>
            <person name="Kim E."/>
        </authorList>
    </citation>
    <scope>NUCLEOTIDE SEQUENCE [LARGE SCALE GENOMIC DNA]</scope>
    <source>
        <strain evidence="3 4">PLY_AMNH</strain>
    </source>
</reference>
<feature type="region of interest" description="Disordered" evidence="2">
    <location>
        <begin position="878"/>
        <end position="972"/>
    </location>
</feature>
<feature type="compositionally biased region" description="Acidic residues" evidence="2">
    <location>
        <begin position="463"/>
        <end position="477"/>
    </location>
</feature>
<feature type="compositionally biased region" description="Basic and acidic residues" evidence="2">
    <location>
        <begin position="377"/>
        <end position="395"/>
    </location>
</feature>
<feature type="compositionally biased region" description="Basic and acidic residues" evidence="2">
    <location>
        <begin position="247"/>
        <end position="264"/>
    </location>
</feature>
<feature type="compositionally biased region" description="Polar residues" evidence="2">
    <location>
        <begin position="504"/>
        <end position="514"/>
    </location>
</feature>
<evidence type="ECO:0000256" key="2">
    <source>
        <dbReference type="SAM" id="MobiDB-lite"/>
    </source>
</evidence>
<feature type="compositionally biased region" description="Acidic residues" evidence="2">
    <location>
        <begin position="2928"/>
        <end position="2941"/>
    </location>
</feature>
<feature type="compositionally biased region" description="Basic and acidic residues" evidence="2">
    <location>
        <begin position="2100"/>
        <end position="2114"/>
    </location>
</feature>
<feature type="region of interest" description="Disordered" evidence="2">
    <location>
        <begin position="604"/>
        <end position="629"/>
    </location>
</feature>
<feature type="compositionally biased region" description="Acidic residues" evidence="2">
    <location>
        <begin position="2729"/>
        <end position="2742"/>
    </location>
</feature>
<keyword evidence="4" id="KW-1185">Reference proteome</keyword>
<feature type="compositionally biased region" description="Polar residues" evidence="2">
    <location>
        <begin position="1385"/>
        <end position="1403"/>
    </location>
</feature>
<feature type="compositionally biased region" description="Gly residues" evidence="2">
    <location>
        <begin position="1484"/>
        <end position="1496"/>
    </location>
</feature>
<feature type="compositionally biased region" description="Low complexity" evidence="2">
    <location>
        <begin position="961"/>
        <end position="972"/>
    </location>
</feature>
<protein>
    <submittedName>
        <fullName evidence="3">Uncharacterized protein</fullName>
    </submittedName>
</protein>
<feature type="region of interest" description="Disordered" evidence="2">
    <location>
        <begin position="3059"/>
        <end position="3093"/>
    </location>
</feature>
<feature type="region of interest" description="Disordered" evidence="2">
    <location>
        <begin position="72"/>
        <end position="334"/>
    </location>
</feature>
<feature type="region of interest" description="Disordered" evidence="2">
    <location>
        <begin position="347"/>
        <end position="439"/>
    </location>
</feature>
<feature type="compositionally biased region" description="Acidic residues" evidence="2">
    <location>
        <begin position="3068"/>
        <end position="3081"/>
    </location>
</feature>
<feature type="region of interest" description="Disordered" evidence="2">
    <location>
        <begin position="1022"/>
        <end position="1065"/>
    </location>
</feature>
<feature type="compositionally biased region" description="Acidic residues" evidence="2">
    <location>
        <begin position="2965"/>
        <end position="2978"/>
    </location>
</feature>
<feature type="region of interest" description="Disordered" evidence="2">
    <location>
        <begin position="2544"/>
        <end position="2746"/>
    </location>
</feature>
<feature type="region of interest" description="Disordered" evidence="2">
    <location>
        <begin position="2860"/>
        <end position="3043"/>
    </location>
</feature>
<feature type="region of interest" description="Disordered" evidence="2">
    <location>
        <begin position="802"/>
        <end position="832"/>
    </location>
</feature>
<proteinExistence type="predicted"/>
<feature type="region of interest" description="Disordered" evidence="2">
    <location>
        <begin position="2407"/>
        <end position="2428"/>
    </location>
</feature>
<feature type="compositionally biased region" description="Basic and acidic residues" evidence="2">
    <location>
        <begin position="1783"/>
        <end position="1793"/>
    </location>
</feature>
<feature type="region of interest" description="Disordered" evidence="2">
    <location>
        <begin position="2217"/>
        <end position="2242"/>
    </location>
</feature>
<feature type="region of interest" description="Disordered" evidence="2">
    <location>
        <begin position="1320"/>
        <end position="1424"/>
    </location>
</feature>
<feature type="compositionally biased region" description="Acidic residues" evidence="2">
    <location>
        <begin position="2772"/>
        <end position="2784"/>
    </location>
</feature>
<feature type="compositionally biased region" description="Low complexity" evidence="2">
    <location>
        <begin position="925"/>
        <end position="936"/>
    </location>
</feature>
<evidence type="ECO:0000313" key="4">
    <source>
        <dbReference type="Proteomes" id="UP001190700"/>
    </source>
</evidence>
<feature type="compositionally biased region" description="Gly residues" evidence="2">
    <location>
        <begin position="2071"/>
        <end position="2080"/>
    </location>
</feature>
<feature type="compositionally biased region" description="Low complexity" evidence="2">
    <location>
        <begin position="1351"/>
        <end position="1374"/>
    </location>
</feature>
<feature type="region of interest" description="Disordered" evidence="2">
    <location>
        <begin position="2032"/>
        <end position="2172"/>
    </location>
</feature>
<name>A0AAE0C048_9CHLO</name>
<evidence type="ECO:0000313" key="3">
    <source>
        <dbReference type="EMBL" id="KAK3245339.1"/>
    </source>
</evidence>
<feature type="region of interest" description="Disordered" evidence="2">
    <location>
        <begin position="1480"/>
        <end position="1529"/>
    </location>
</feature>
<accession>A0AAE0C048</accession>
<dbReference type="EMBL" id="LGRX02030762">
    <property type="protein sequence ID" value="KAK3245339.1"/>
    <property type="molecule type" value="Genomic_DNA"/>
</dbReference>
<dbReference type="PANTHER" id="PTHR13037">
    <property type="entry name" value="FORMIN"/>
    <property type="match status" value="1"/>
</dbReference>
<feature type="compositionally biased region" description="Low complexity" evidence="2">
    <location>
        <begin position="1286"/>
        <end position="1304"/>
    </location>
</feature>
<gene>
    <name evidence="3" type="ORF">CYMTET_45088</name>
</gene>
<feature type="compositionally biased region" description="Basic and acidic residues" evidence="2">
    <location>
        <begin position="72"/>
        <end position="84"/>
    </location>
</feature>
<feature type="region of interest" description="Disordered" evidence="2">
    <location>
        <begin position="1973"/>
        <end position="1999"/>
    </location>
</feature>
<feature type="compositionally biased region" description="Low complexity" evidence="2">
    <location>
        <begin position="136"/>
        <end position="158"/>
    </location>
</feature>
<feature type="compositionally biased region" description="Polar residues" evidence="2">
    <location>
        <begin position="1583"/>
        <end position="1599"/>
    </location>
</feature>
<dbReference type="PANTHER" id="PTHR13037:SF24">
    <property type="entry name" value="POLYCOMB PROTEIN PCL-RELATED"/>
    <property type="match status" value="1"/>
</dbReference>
<feature type="compositionally biased region" description="Acidic residues" evidence="2">
    <location>
        <begin position="2645"/>
        <end position="2663"/>
    </location>
</feature>
<feature type="compositionally biased region" description="Gly residues" evidence="2">
    <location>
        <begin position="889"/>
        <end position="901"/>
    </location>
</feature>
<feature type="region of interest" description="Disordered" evidence="2">
    <location>
        <begin position="2465"/>
        <end position="2507"/>
    </location>
</feature>
<keyword evidence="1" id="KW-0945">Host-virus interaction</keyword>
<dbReference type="Proteomes" id="UP001190700">
    <property type="component" value="Unassembled WGS sequence"/>
</dbReference>
<sequence>MGSIQMACKSANLLLRRASLADAAGNSTQQIQHLKNFETLVAETIPGFPAYEKRKNDKDIVLLEQKMAEVRRIIRGDPPPKAHAAESTGRAPSGERSGGRAVSGATAARSHTRQPSGDYRVGQESPPIREKAPSRGPSAAEPLESSSPQSSAAQGRASTNRSEFSFIRSRFAPHVGPPVKGRSPEHAAASSSDDDSERIQRWTVRRRSRMGGEAQPQEQSSPATGAGSGVQSARRELGESAGMPSGDHSKDDGRATLRLRERQQRRISRLGKPSSGSGSGAGGPVGREEATLTSETRSAGDETSEMQSSPAVGTTDDSDSGAARGVGSARKPSALLRRASEGLLAGRSSSLWQNRPAVAQQPVATQSQSRLQPRADAPARSEERASSSRGSRRDGSTQGYRGASRERAASAGALIQLLPAEEPPQPGWPGSDPPFSVVRSPSEAAGLVDELVDDDYQEAELMDDLVDDDIHSDEDEGLPPTPQRAAPHDLPPPRLVPRRISCINIESTSDQQLYESPPARPSAERTGRSSTSQTKEEGTGALPPPLALVHLGRSVPAVAEHWRPNVVKVHHNSPKQMQQRMQRTSAPEFMPMEHKIQQLRLATAERRGCEPSRRQAPMEELEDGEPTDKLSELERQINEMRAAFSRIGFEEVAMPSPQRVQQPPTPARNAQAHSGDDADSHGTPSEMPSDAMTTHELERKMLNLYRQLTANDGRARGIGGDEEAVVQAVQSLRVDAEGQRLRVMAGLPNQEFQKASLGSMASMVTSDMQPCHWPELSMQPAGRQLSRASGADCGTWRRAFRSMSASPPRRALHLQTEPLPPSRRGLTKGGPRRGILSAAESLLDATTAAVHRAGLTVARSVQGSEKDPLVAALQDLPERGVGTQWPGKGAHGGSSRLGGGAWSSARGASPQRRTPGRAGSPSKIAAAAAAQQARDALAAKHIAETRPSTPPADEADWDMASPLSSLSSHSHSPAGLLFRADDTSPAGESLALRSRSAYTEAAAAAEEELRVAQLERFATAMASPHRPSPGVMTAGAWQQSPEAVPAPHRRGTGKGSSPLSQAAEQLRASQCIHIQSPTPATWPAQVAAARMEHRRGAEDETAAAVAHETQLVMSSSLGQCGADDAGGSPLHELALTVAAAGPGLLEMAEGGGLQLGVIEYDAGAASGLMHNLGSWSETDSEEAYDDMVAREIDRLHSLKDVATSATDTVNERSNHPAAAAYPSPLTLSHMLPPATPSSAPASAAGSQTSLSVRWPVSRQRRSRADPIEPSAHATRKQGDRDSGDHSASPSGAGNPDPPSAASDADPMDFYFGASSHVERSPVGLGGGSQSLGLLPEGMHRARAPSPPPSGLSPAEPVPHASSAAPASSSARGTRPPAPSPWQLPHHTTSPVLTPSLGGSSTQAIALPSSASTSTPGPASASSTALLGRLRMSTWRGGADALGVDPARKAEEFMGDEGGPVGITSLEATSAGLVAAKQAAAETGARGGGVTRGGGAGEPSEKLSCPLDDPSRGAGLASQERSDSPQAQARAAAAFAYMEAVQAEMSQSASPRGTSVAHQARGHPARGGHSPSPSMPPKRKPASQPCTETTPGASQATPGGSSAPPVARATGSVPDPNPSAGVARGSKDAPLAGNGKQGIPPPSGLTGASKTPGTAPPRGVLAAMRSANPNYTPGDPGSTFVGQLFGAELQMQRGGASPGHPPLESRNQLGDDRYSLVPEPSPLNLAPAWGGSAIYSSVEQGEEQGGVRIESAPHSPGSTIAGMACDSLLNNIPPGPPGIPHSSEASKEKEEGGARLEGGVEELSVEGVFGREALVDGQPVGGTELQGNPETKRGRESVLALGTSGSGGGVEGEGFGGVASSVGAVATELDGETWCSETETATVGAAAKLQSAGEACVVADEGAATPRPPQDEAGPVGLQLPEVQEFVVAPFEMAQSTLKALEALQDPSMDLSFERLEPLAPFVEDPVMGWGELPELPEPHFSRRENTSGGEAREELPRVDTPCEEPGGAMGVIPPAVELVSADVPGQSPITMRGAVSPGWEVEGSADGVSGSGTDADMTVAGTRIEDDARQDGGGPMGAGGDAAPFSYRARETAVEEGAAEGEKSEEERTNREEDSGSQEGGKADGGDDKQQSVHARSSERAASGGEEDATEERVTREQSLGDLGEDGDGKVAEEWIQEDGERLGCVERDAAEGWCGEGAVEEVLRFYDGDAVGNVTAERYDDPSEAKPFSSRLTADDEDTAGLRTSCEGMDALTDFDDYDDDKFELESRREGSQPREEEVAAMAGVNLVGDGPTQEWGRDLGAAEEVEAVEEARWEAECPGESEAWCNDVTGAEGSADSSEAFAYQNEEDEVEDEIETEVEKEEDEDAPCPQQPGQLGVGDEGMEHSEGGLALPDVSALAHSPDLGMLSGIAGGGGGPAEQPGRREEARDIDGVGARTAAAYGDSAYALVDLKLAQIAAACGASQRGGGLEQRERLGQHVGQEVGSQHVSRVYLEEQEQEGGASRVDLGGVAADHALESPEGIGYKGALGRDAVEITASALDAAGGRGWDGGSFDASGSEVSSQESAGDEEEEGGSQSSALRGGQPPALLAGRLPRESDAEAAGEDPSDWPAHGALTDAEWRTEGADMSASKISPDADSPGCSELSDEEAATESEGGEGGDSQEELRMRELHASPVDAAGALSATQHAEAGADGTPFDVGAEKDTEEEEASGGAGTNVRREGYRSAMQFEEEEAEEEEEEEDAALRFTAAELLGAQDAIVGLGAEDSTALGGEEEEDGEEENVDFELKTDEDVARVVETSQLAVEGCAPLEEDAEEEEEYARSELGALGLIRVEDANPGLRAEEPSLFSEVEKVVEDVASQPEALGGAEAEGEVSGPGAECRLPFPNEAEAEEDVSTDAACEWEAAGRAGTEDVSSGADAKYHTSFTSDDEDAHEAEADDEAAGREMAGAEDVTSGLDAECCSPSEEEEEEEADDSSELEAAGAGVAEDTTPRPDTEGQAVAEDVTPRLDAEYRLSEDEEEQEEAEEEEQMEEVVGEVVEDEPDDLTCELETAGWAVAEDAASRDSEYSLEFEEEEEEEADNLTSELGGSGAA</sequence>
<feature type="region of interest" description="Disordered" evidence="2">
    <location>
        <begin position="2763"/>
        <end position="2784"/>
    </location>
</feature>
<feature type="compositionally biased region" description="Low complexity" evidence="2">
    <location>
        <begin position="1236"/>
        <end position="1249"/>
    </location>
</feature>
<feature type="compositionally biased region" description="Acidic residues" evidence="2">
    <location>
        <begin position="2347"/>
        <end position="2368"/>
    </location>
</feature>
<feature type="compositionally biased region" description="Basic and acidic residues" evidence="2">
    <location>
        <begin position="2121"/>
        <end position="2139"/>
    </location>
</feature>
<feature type="compositionally biased region" description="Basic and acidic residues" evidence="2">
    <location>
        <begin position="604"/>
        <end position="617"/>
    </location>
</feature>
<feature type="compositionally biased region" description="Basic and acidic residues" evidence="2">
    <location>
        <begin position="1976"/>
        <end position="1997"/>
    </location>
</feature>
<feature type="compositionally biased region" description="Polar residues" evidence="2">
    <location>
        <begin position="1544"/>
        <end position="1556"/>
    </location>
</feature>
<feature type="compositionally biased region" description="Low complexity" evidence="2">
    <location>
        <begin position="2945"/>
        <end position="2964"/>
    </location>
</feature>
<feature type="compositionally biased region" description="Acidic residues" evidence="2">
    <location>
        <begin position="3017"/>
        <end position="3043"/>
    </location>
</feature>
<feature type="region of interest" description="Disordered" evidence="2">
    <location>
        <begin position="463"/>
        <end position="545"/>
    </location>
</feature>
<organism evidence="3 4">
    <name type="scientific">Cymbomonas tetramitiformis</name>
    <dbReference type="NCBI Taxonomy" id="36881"/>
    <lineage>
        <taxon>Eukaryota</taxon>
        <taxon>Viridiplantae</taxon>
        <taxon>Chlorophyta</taxon>
        <taxon>Pyramimonadophyceae</taxon>
        <taxon>Pyramimonadales</taxon>
        <taxon>Pyramimonadaceae</taxon>
        <taxon>Cymbomonas</taxon>
    </lineage>
</organism>